<evidence type="ECO:0000256" key="2">
    <source>
        <dbReference type="SAM" id="SignalP"/>
    </source>
</evidence>
<dbReference type="InterPro" id="IPR043993">
    <property type="entry name" value="T4SS_pilin"/>
</dbReference>
<organism evidence="3 4">
    <name type="scientific">Candidatus Daviesbacteria bacterium GW2011_GWA2_38_24</name>
    <dbReference type="NCBI Taxonomy" id="1618422"/>
    <lineage>
        <taxon>Bacteria</taxon>
        <taxon>Candidatus Daviesiibacteriota</taxon>
    </lineage>
</organism>
<keyword evidence="1" id="KW-0472">Membrane</keyword>
<accession>A0A0G0JJ76</accession>
<comment type="caution">
    <text evidence="3">The sequence shown here is derived from an EMBL/GenBank/DDBJ whole genome shotgun (WGS) entry which is preliminary data.</text>
</comment>
<evidence type="ECO:0000256" key="1">
    <source>
        <dbReference type="SAM" id="Phobius"/>
    </source>
</evidence>
<evidence type="ECO:0008006" key="5">
    <source>
        <dbReference type="Google" id="ProtNLM"/>
    </source>
</evidence>
<feature type="transmembrane region" description="Helical" evidence="1">
    <location>
        <begin position="140"/>
        <end position="164"/>
    </location>
</feature>
<reference evidence="3 4" key="1">
    <citation type="journal article" date="2015" name="Nature">
        <title>rRNA introns, odd ribosomes, and small enigmatic genomes across a large radiation of phyla.</title>
        <authorList>
            <person name="Brown C.T."/>
            <person name="Hug L.A."/>
            <person name="Thomas B.C."/>
            <person name="Sharon I."/>
            <person name="Castelle C.J."/>
            <person name="Singh A."/>
            <person name="Wilkins M.J."/>
            <person name="Williams K.H."/>
            <person name="Banfield J.F."/>
        </authorList>
    </citation>
    <scope>NUCLEOTIDE SEQUENCE [LARGE SCALE GENOMIC DNA]</scope>
</reference>
<proteinExistence type="predicted"/>
<keyword evidence="1" id="KW-0812">Transmembrane</keyword>
<keyword evidence="1" id="KW-1133">Transmembrane helix</keyword>
<feature type="signal peptide" evidence="2">
    <location>
        <begin position="1"/>
        <end position="27"/>
    </location>
</feature>
<evidence type="ECO:0000313" key="4">
    <source>
        <dbReference type="Proteomes" id="UP000034235"/>
    </source>
</evidence>
<gene>
    <name evidence="3" type="ORF">US86_C0002G0009</name>
</gene>
<dbReference type="EMBL" id="LBUP01000002">
    <property type="protein sequence ID" value="KKQ66892.1"/>
    <property type="molecule type" value="Genomic_DNA"/>
</dbReference>
<feature type="chain" id="PRO_5002533054" description="Integral membrane protein" evidence="2">
    <location>
        <begin position="28"/>
        <end position="171"/>
    </location>
</feature>
<keyword evidence="2" id="KW-0732">Signal</keyword>
<dbReference type="Proteomes" id="UP000034235">
    <property type="component" value="Unassembled WGS sequence"/>
</dbReference>
<evidence type="ECO:0000313" key="3">
    <source>
        <dbReference type="EMBL" id="KKQ66892.1"/>
    </source>
</evidence>
<dbReference type="Pfam" id="PF18895">
    <property type="entry name" value="T4SS_pilin"/>
    <property type="match status" value="1"/>
</dbReference>
<sequence length="171" mass="18504">MKKLIFFLLTFTFVLSLLLSTPKTTNASHPPVGTRDPNIVVGTYCDQGVQVEDRADGSHVFTNKPCTVEDVFGKITPPAPIARIGFGAQGISTFISNIINLLLSVSLLVLAFMIFWAGFQWMTAGGDKEQIAKARARITNALIGLLILSLAFFVARQIGIITGFRFPGTGN</sequence>
<feature type="transmembrane region" description="Helical" evidence="1">
    <location>
        <begin position="98"/>
        <end position="119"/>
    </location>
</feature>
<dbReference type="AlphaFoldDB" id="A0A0G0JJ76"/>
<name>A0A0G0JJ76_9BACT</name>
<protein>
    <recommendedName>
        <fullName evidence="5">Integral membrane protein</fullName>
    </recommendedName>
</protein>